<dbReference type="SUPFAM" id="SSF55347">
    <property type="entry name" value="Glyceraldehyde-3-phosphate dehydrogenase-like, C-terminal domain"/>
    <property type="match status" value="1"/>
</dbReference>
<dbReference type="Gene3D" id="3.30.360.10">
    <property type="entry name" value="Dihydrodipicolinate Reductase, domain 2"/>
    <property type="match status" value="1"/>
</dbReference>
<dbReference type="GO" id="GO:0016491">
    <property type="term" value="F:oxidoreductase activity"/>
    <property type="evidence" value="ECO:0007669"/>
    <property type="project" value="TreeGrafter"/>
</dbReference>
<dbReference type="GO" id="GO:0006740">
    <property type="term" value="P:NADPH regeneration"/>
    <property type="evidence" value="ECO:0007669"/>
    <property type="project" value="TreeGrafter"/>
</dbReference>
<dbReference type="Gene3D" id="3.40.50.720">
    <property type="entry name" value="NAD(P)-binding Rossmann-like Domain"/>
    <property type="match status" value="1"/>
</dbReference>
<evidence type="ECO:0000256" key="1">
    <source>
        <dbReference type="SAM" id="MobiDB-lite"/>
    </source>
</evidence>
<reference evidence="3 4" key="1">
    <citation type="submission" date="2018-11" db="EMBL/GenBank/DDBJ databases">
        <title>Genome sequence of Saitozyma podzolica DSM 27192.</title>
        <authorList>
            <person name="Aliyu H."/>
            <person name="Gorte O."/>
            <person name="Ochsenreither K."/>
        </authorList>
    </citation>
    <scope>NUCLEOTIDE SEQUENCE [LARGE SCALE GENOMIC DNA]</scope>
    <source>
        <strain evidence="3 4">DSM 27192</strain>
    </source>
</reference>
<feature type="region of interest" description="Disordered" evidence="1">
    <location>
        <begin position="52"/>
        <end position="74"/>
    </location>
</feature>
<proteinExistence type="predicted"/>
<dbReference type="OrthoDB" id="64915at2759"/>
<dbReference type="Pfam" id="PF01408">
    <property type="entry name" value="GFO_IDH_MocA"/>
    <property type="match status" value="1"/>
</dbReference>
<gene>
    <name evidence="3" type="ORF">EHS25_007848</name>
</gene>
<dbReference type="SUPFAM" id="SSF51735">
    <property type="entry name" value="NAD(P)-binding Rossmann-fold domains"/>
    <property type="match status" value="1"/>
</dbReference>
<organism evidence="3 4">
    <name type="scientific">Saitozyma podzolica</name>
    <dbReference type="NCBI Taxonomy" id="1890683"/>
    <lineage>
        <taxon>Eukaryota</taxon>
        <taxon>Fungi</taxon>
        <taxon>Dikarya</taxon>
        <taxon>Basidiomycota</taxon>
        <taxon>Agaricomycotina</taxon>
        <taxon>Tremellomycetes</taxon>
        <taxon>Tremellales</taxon>
        <taxon>Trimorphomycetaceae</taxon>
        <taxon>Saitozyma</taxon>
    </lineage>
</organism>
<dbReference type="STRING" id="1890683.A0A427YQY4"/>
<dbReference type="InterPro" id="IPR036291">
    <property type="entry name" value="NAD(P)-bd_dom_sf"/>
</dbReference>
<dbReference type="GO" id="GO:0005737">
    <property type="term" value="C:cytoplasm"/>
    <property type="evidence" value="ECO:0007669"/>
    <property type="project" value="TreeGrafter"/>
</dbReference>
<dbReference type="AlphaFoldDB" id="A0A427YQY4"/>
<dbReference type="GO" id="GO:0000166">
    <property type="term" value="F:nucleotide binding"/>
    <property type="evidence" value="ECO:0007669"/>
    <property type="project" value="InterPro"/>
</dbReference>
<dbReference type="PANTHER" id="PTHR42840">
    <property type="entry name" value="NAD(P)-BINDING ROSSMANN-FOLD SUPERFAMILY PROTEIN-RELATED"/>
    <property type="match status" value="1"/>
</dbReference>
<sequence length="547" mass="58992">MYPDCIRKPPGDQNRQIYGAMTWWRAGVDPPEMLFAGCPRKGEERTTGCLGGVAELGDGPRSGDATGSVATSSRERSGRIAPVLKSWHRWHPARVLDTVHLRLYWFDSSAHSPPTSVDNAQETCTRGKPINLTSYVATMPTKIALLGSGIFASQFYLPVLLKSAEVDLAALWSRSKTSVDKIASLATASTHGDRRGDSDLKTYFGDDGFEALLADKDVQAVIMALPITAQPPIVLRCLEAGKHVLSEKPVAKDAHTARDLIERAKAIFQANKVVWRVAENMAHDDTVREMGQILRQPALGPVLYWHMRQELCVPAGSKWHATEWRTIPDFQGGFILDGGVHMSAILRVALPTPPARIISTALLHRSHLPPHDIVMGLALPPTTAYTASHGEPFAADILATRIPGDIGQSGPHGSISLSWANAELPADPDAPPPPAFTFEVHCLNGNVIMSMEGDTFVMRVIGAVGSGVTSRSWRSKVTGLVNEVDMFARAARGEGAQDEDYGKPQDALWDLALIEALLSSNGKEVVLNELVAPGGGANLVPNGVHHS</sequence>
<evidence type="ECO:0000313" key="3">
    <source>
        <dbReference type="EMBL" id="RSH93492.1"/>
    </source>
</evidence>
<keyword evidence="4" id="KW-1185">Reference proteome</keyword>
<dbReference type="InterPro" id="IPR000683">
    <property type="entry name" value="Gfo/Idh/MocA-like_OxRdtase_N"/>
</dbReference>
<dbReference type="PANTHER" id="PTHR42840:SF5">
    <property type="entry name" value="NAD(P)-BINDING ROSSMANN-FOLD SUPERFAMILY PROTEIN"/>
    <property type="match status" value="1"/>
</dbReference>
<accession>A0A427YQY4</accession>
<protein>
    <recommendedName>
        <fullName evidence="2">Gfo/Idh/MocA-like oxidoreductase N-terminal domain-containing protein</fullName>
    </recommendedName>
</protein>
<dbReference type="EMBL" id="RSCD01000004">
    <property type="protein sequence ID" value="RSH93492.1"/>
    <property type="molecule type" value="Genomic_DNA"/>
</dbReference>
<evidence type="ECO:0000259" key="2">
    <source>
        <dbReference type="Pfam" id="PF01408"/>
    </source>
</evidence>
<evidence type="ECO:0000313" key="4">
    <source>
        <dbReference type="Proteomes" id="UP000279259"/>
    </source>
</evidence>
<comment type="caution">
    <text evidence="3">The sequence shown here is derived from an EMBL/GenBank/DDBJ whole genome shotgun (WGS) entry which is preliminary data.</text>
</comment>
<dbReference type="Proteomes" id="UP000279259">
    <property type="component" value="Unassembled WGS sequence"/>
</dbReference>
<name>A0A427YQY4_9TREE</name>
<feature type="domain" description="Gfo/Idh/MocA-like oxidoreductase N-terminal" evidence="2">
    <location>
        <begin position="142"/>
        <end position="265"/>
    </location>
</feature>